<feature type="signal peptide" evidence="4">
    <location>
        <begin position="1"/>
        <end position="20"/>
    </location>
</feature>
<dbReference type="Gene3D" id="2.60.120.40">
    <property type="match status" value="1"/>
</dbReference>
<proteinExistence type="predicted"/>
<evidence type="ECO:0000259" key="5">
    <source>
        <dbReference type="PROSITE" id="PS50871"/>
    </source>
</evidence>
<dbReference type="PANTHER" id="PTHR15427">
    <property type="entry name" value="EMILIN ELASTIN MICROFIBRIL INTERFACE-LOCATED PROTEIN ELASTIN MICROFIBRIL INTERFACER"/>
    <property type="match status" value="1"/>
</dbReference>
<dbReference type="InterPro" id="IPR050392">
    <property type="entry name" value="Collagen/C1q_domain"/>
</dbReference>
<gene>
    <name evidence="6" type="ORF">FSP39_017065</name>
</gene>
<dbReference type="PROSITE" id="PS50871">
    <property type="entry name" value="C1Q"/>
    <property type="match status" value="1"/>
</dbReference>
<dbReference type="GO" id="GO:0031012">
    <property type="term" value="C:extracellular matrix"/>
    <property type="evidence" value="ECO:0007669"/>
    <property type="project" value="TreeGrafter"/>
</dbReference>
<evidence type="ECO:0000256" key="3">
    <source>
        <dbReference type="SAM" id="Coils"/>
    </source>
</evidence>
<dbReference type="GO" id="GO:0005576">
    <property type="term" value="C:extracellular region"/>
    <property type="evidence" value="ECO:0007669"/>
    <property type="project" value="UniProtKB-SubCell"/>
</dbReference>
<evidence type="ECO:0000313" key="7">
    <source>
        <dbReference type="Proteomes" id="UP001186944"/>
    </source>
</evidence>
<keyword evidence="7" id="KW-1185">Reference proteome</keyword>
<keyword evidence="4" id="KW-0732">Signal</keyword>
<name>A0AA88XW22_PINIB</name>
<evidence type="ECO:0000256" key="1">
    <source>
        <dbReference type="ARBA" id="ARBA00004613"/>
    </source>
</evidence>
<feature type="chain" id="PRO_5041709910" description="C1q domain-containing protein" evidence="4">
    <location>
        <begin position="21"/>
        <end position="332"/>
    </location>
</feature>
<protein>
    <recommendedName>
        <fullName evidence="5">C1q domain-containing protein</fullName>
    </recommendedName>
</protein>
<dbReference type="InterPro" id="IPR001073">
    <property type="entry name" value="C1q_dom"/>
</dbReference>
<feature type="coiled-coil region" evidence="3">
    <location>
        <begin position="65"/>
        <end position="152"/>
    </location>
</feature>
<organism evidence="6 7">
    <name type="scientific">Pinctada imbricata</name>
    <name type="common">Atlantic pearl-oyster</name>
    <name type="synonym">Pinctada martensii</name>
    <dbReference type="NCBI Taxonomy" id="66713"/>
    <lineage>
        <taxon>Eukaryota</taxon>
        <taxon>Metazoa</taxon>
        <taxon>Spiralia</taxon>
        <taxon>Lophotrochozoa</taxon>
        <taxon>Mollusca</taxon>
        <taxon>Bivalvia</taxon>
        <taxon>Autobranchia</taxon>
        <taxon>Pteriomorphia</taxon>
        <taxon>Pterioida</taxon>
        <taxon>Pterioidea</taxon>
        <taxon>Pteriidae</taxon>
        <taxon>Pinctada</taxon>
    </lineage>
</organism>
<keyword evidence="2" id="KW-0964">Secreted</keyword>
<accession>A0AA88XW22</accession>
<dbReference type="EMBL" id="VSWD01000011">
    <property type="protein sequence ID" value="KAK3088281.1"/>
    <property type="molecule type" value="Genomic_DNA"/>
</dbReference>
<dbReference type="SUPFAM" id="SSF49842">
    <property type="entry name" value="TNF-like"/>
    <property type="match status" value="1"/>
</dbReference>
<comment type="subcellular location">
    <subcellularLocation>
        <location evidence="1">Secreted</location>
    </subcellularLocation>
</comment>
<dbReference type="InterPro" id="IPR008983">
    <property type="entry name" value="Tumour_necrosis_fac-like_dom"/>
</dbReference>
<comment type="caution">
    <text evidence="6">The sequence shown here is derived from an EMBL/GenBank/DDBJ whole genome shotgun (WGS) entry which is preliminary data.</text>
</comment>
<feature type="domain" description="C1q" evidence="5">
    <location>
        <begin position="199"/>
        <end position="332"/>
    </location>
</feature>
<sequence length="332" mass="37295">MHITWYHVLVCLYVVQRSLASTDGQMAIPSKKPGFNSIFQTDIDKEVQREVNTLKSQVDFFSDTLENVLKENKDLKTDISNLKSNFDDATDQLQKLENTLAEARQNISQQNLNYADLLKQKKQLEQILASTNERLTNRTNQLTSNVTRVTAEIDNLANTTAYSINQVIEGNNVLKTSFKELSRNQTLINAQIGKRRGVSDEDRSAFLVRLSADRSFWGRGIVINFDKVEFNIDMSYSPLTGIFTAPESGLFTFSATFEASKADISAAIVKNNEQISSMYGADNDRNKIVATTSTYVHLNEGDEVWMEWTGSGSTMVKGGIYSQFTGHFVMSD</sequence>
<evidence type="ECO:0000313" key="6">
    <source>
        <dbReference type="EMBL" id="KAK3088281.1"/>
    </source>
</evidence>
<dbReference type="PRINTS" id="PR00007">
    <property type="entry name" value="COMPLEMNTC1Q"/>
</dbReference>
<dbReference type="Gene3D" id="1.10.287.1490">
    <property type="match status" value="1"/>
</dbReference>
<dbReference type="SUPFAM" id="SSF57997">
    <property type="entry name" value="Tropomyosin"/>
    <property type="match status" value="1"/>
</dbReference>
<dbReference type="Proteomes" id="UP001186944">
    <property type="component" value="Unassembled WGS sequence"/>
</dbReference>
<evidence type="ECO:0000256" key="4">
    <source>
        <dbReference type="SAM" id="SignalP"/>
    </source>
</evidence>
<reference evidence="6" key="1">
    <citation type="submission" date="2019-08" db="EMBL/GenBank/DDBJ databases">
        <title>The improved chromosome-level genome for the pearl oyster Pinctada fucata martensii using PacBio sequencing and Hi-C.</title>
        <authorList>
            <person name="Zheng Z."/>
        </authorList>
    </citation>
    <scope>NUCLEOTIDE SEQUENCE</scope>
    <source>
        <strain evidence="6">ZZ-2019</strain>
        <tissue evidence="6">Adductor muscle</tissue>
    </source>
</reference>
<dbReference type="SMART" id="SM00110">
    <property type="entry name" value="C1Q"/>
    <property type="match status" value="1"/>
</dbReference>
<dbReference type="AlphaFoldDB" id="A0AA88XW22"/>
<evidence type="ECO:0000256" key="2">
    <source>
        <dbReference type="ARBA" id="ARBA00022525"/>
    </source>
</evidence>
<dbReference type="PANTHER" id="PTHR15427:SF2">
    <property type="entry name" value="EMILIN-3"/>
    <property type="match status" value="1"/>
</dbReference>
<keyword evidence="3" id="KW-0175">Coiled coil</keyword>
<dbReference type="Pfam" id="PF00386">
    <property type="entry name" value="C1q"/>
    <property type="match status" value="1"/>
</dbReference>